<dbReference type="PROSITE" id="PS50102">
    <property type="entry name" value="RRM"/>
    <property type="match status" value="1"/>
</dbReference>
<dbReference type="InterPro" id="IPR012677">
    <property type="entry name" value="Nucleotide-bd_a/b_plait_sf"/>
</dbReference>
<dbReference type="InterPro" id="IPR034201">
    <property type="entry name" value="RNPS1_RRM"/>
</dbReference>
<keyword evidence="4" id="KW-0508">mRNA splicing</keyword>
<evidence type="ECO:0000256" key="1">
    <source>
        <dbReference type="ARBA" id="ARBA00004123"/>
    </source>
</evidence>
<keyword evidence="3 6" id="KW-0694">RNA-binding</keyword>
<dbReference type="SUPFAM" id="SSF54928">
    <property type="entry name" value="RNA-binding domain, RBD"/>
    <property type="match status" value="1"/>
</dbReference>
<keyword evidence="2" id="KW-0507">mRNA processing</keyword>
<dbReference type="PANTHER" id="PTHR15481:SF0">
    <property type="entry name" value="LD23870P-RELATED"/>
    <property type="match status" value="1"/>
</dbReference>
<feature type="compositionally biased region" description="Basic and acidic residues" evidence="7">
    <location>
        <begin position="207"/>
        <end position="221"/>
    </location>
</feature>
<evidence type="ECO:0000256" key="4">
    <source>
        <dbReference type="ARBA" id="ARBA00023187"/>
    </source>
</evidence>
<feature type="region of interest" description="Disordered" evidence="7">
    <location>
        <begin position="1"/>
        <end position="110"/>
    </location>
</feature>
<evidence type="ECO:0000256" key="3">
    <source>
        <dbReference type="ARBA" id="ARBA00022884"/>
    </source>
</evidence>
<dbReference type="InterPro" id="IPR000504">
    <property type="entry name" value="RRM_dom"/>
</dbReference>
<dbReference type="GeneID" id="90001427"/>
<dbReference type="PANTHER" id="PTHR15481">
    <property type="entry name" value="RIBONUCLEIC ACID BINDING PROTEIN S1"/>
    <property type="match status" value="1"/>
</dbReference>
<feature type="domain" description="RRM" evidence="8">
    <location>
        <begin position="109"/>
        <end position="195"/>
    </location>
</feature>
<evidence type="ECO:0000313" key="10">
    <source>
        <dbReference type="Proteomes" id="UP001334248"/>
    </source>
</evidence>
<dbReference type="CDD" id="cd12365">
    <property type="entry name" value="RRM_RNPS1"/>
    <property type="match status" value="1"/>
</dbReference>
<dbReference type="EMBL" id="JAVHJV010000010">
    <property type="protein sequence ID" value="KAK5939599.1"/>
    <property type="molecule type" value="Genomic_DNA"/>
</dbReference>
<keyword evidence="10" id="KW-1185">Reference proteome</keyword>
<evidence type="ECO:0000256" key="7">
    <source>
        <dbReference type="SAM" id="MobiDB-lite"/>
    </source>
</evidence>
<name>A0ABR0RG59_9EURO</name>
<reference evidence="9 10" key="1">
    <citation type="journal article" date="2023" name="Res Sq">
        <title>Genomic and morphological characterization of Knufia obscura isolated from the Mars 2020 spacecraft assembly facility.</title>
        <authorList>
            <person name="Chander A.M."/>
            <person name="Teixeira M.M."/>
            <person name="Singh N.K."/>
            <person name="Williams M.P."/>
            <person name="Parker C.W."/>
            <person name="Leo P."/>
            <person name="Stajich J.E."/>
            <person name="Torok T."/>
            <person name="Tighe S."/>
            <person name="Mason C.E."/>
            <person name="Venkateswaran K."/>
        </authorList>
    </citation>
    <scope>NUCLEOTIDE SEQUENCE [LARGE SCALE GENOMIC DNA]</scope>
    <source>
        <strain evidence="9 10">CCFEE 5817</strain>
    </source>
</reference>
<accession>A0ABR0RG59</accession>
<sequence length="293" mass="32516">MASSKSASRGRSRSRSHTPPAARRASSPAPDHSRSPRRSPSRSKSPPARERSRSASLSRSPDTREYRNGNGDRARSRTRSRSPSRDGRRSYRERSYSRSPSRGRRPQSSKIVVEKLTKNVTEAHLQEIFGSYGRIQSIDVPMNRQFMTNRGTAYIVYDSAAGSESAIAHMHEAQLDGAVITSATVSPIEIWRSTSRSSFGPTQKSATETRRLRRQTDGLGRSKKEWAGLQPITISTTTQGALILGFTVTFVYSTTTQTSTGSQSTSQAQKESQLQLIQQLQSKQEPYTKPHTL</sequence>
<dbReference type="Gene3D" id="3.30.70.330">
    <property type="match status" value="1"/>
</dbReference>
<comment type="subcellular location">
    <subcellularLocation>
        <location evidence="1">Nucleus</location>
    </subcellularLocation>
</comment>
<feature type="compositionally biased region" description="Basic and acidic residues" evidence="7">
    <location>
        <begin position="61"/>
        <end position="75"/>
    </location>
</feature>
<evidence type="ECO:0000256" key="2">
    <source>
        <dbReference type="ARBA" id="ARBA00022664"/>
    </source>
</evidence>
<dbReference type="SMART" id="SM00360">
    <property type="entry name" value="RRM"/>
    <property type="match status" value="1"/>
</dbReference>
<evidence type="ECO:0000313" key="9">
    <source>
        <dbReference type="EMBL" id="KAK5939599.1"/>
    </source>
</evidence>
<organism evidence="9 10">
    <name type="scientific">Knufia obscura</name>
    <dbReference type="NCBI Taxonomy" id="1635080"/>
    <lineage>
        <taxon>Eukaryota</taxon>
        <taxon>Fungi</taxon>
        <taxon>Dikarya</taxon>
        <taxon>Ascomycota</taxon>
        <taxon>Pezizomycotina</taxon>
        <taxon>Eurotiomycetes</taxon>
        <taxon>Chaetothyriomycetidae</taxon>
        <taxon>Chaetothyriales</taxon>
        <taxon>Trichomeriaceae</taxon>
        <taxon>Knufia</taxon>
    </lineage>
</organism>
<keyword evidence="5" id="KW-0539">Nucleus</keyword>
<gene>
    <name evidence="9" type="ORF">PMZ80_007978</name>
</gene>
<proteinExistence type="predicted"/>
<evidence type="ECO:0000256" key="6">
    <source>
        <dbReference type="PROSITE-ProRule" id="PRU00176"/>
    </source>
</evidence>
<dbReference type="InterPro" id="IPR035979">
    <property type="entry name" value="RBD_domain_sf"/>
</dbReference>
<feature type="region of interest" description="Disordered" evidence="7">
    <location>
        <begin position="195"/>
        <end position="221"/>
    </location>
</feature>
<comment type="caution">
    <text evidence="9">The sequence shown here is derived from an EMBL/GenBank/DDBJ whole genome shotgun (WGS) entry which is preliminary data.</text>
</comment>
<protein>
    <recommendedName>
        <fullName evidence="8">RRM domain-containing protein</fullName>
    </recommendedName>
</protein>
<evidence type="ECO:0000256" key="5">
    <source>
        <dbReference type="ARBA" id="ARBA00023242"/>
    </source>
</evidence>
<evidence type="ECO:0000259" key="8">
    <source>
        <dbReference type="PROSITE" id="PS50102"/>
    </source>
</evidence>
<dbReference type="RefSeq" id="XP_064727689.1">
    <property type="nucleotide sequence ID" value="XM_064876382.1"/>
</dbReference>
<feature type="compositionally biased region" description="Low complexity" evidence="7">
    <location>
        <begin position="17"/>
        <end position="30"/>
    </location>
</feature>
<dbReference type="Proteomes" id="UP001334248">
    <property type="component" value="Unassembled WGS sequence"/>
</dbReference>
<feature type="compositionally biased region" description="Polar residues" evidence="7">
    <location>
        <begin position="195"/>
        <end position="206"/>
    </location>
</feature>
<feature type="compositionally biased region" description="Basic and acidic residues" evidence="7">
    <location>
        <begin position="83"/>
        <end position="96"/>
    </location>
</feature>
<dbReference type="Pfam" id="PF00076">
    <property type="entry name" value="RRM_1"/>
    <property type="match status" value="1"/>
</dbReference>